<dbReference type="GO" id="GO:0035861">
    <property type="term" value="C:site of double-strand break"/>
    <property type="evidence" value="ECO:0007669"/>
    <property type="project" value="EnsemblFungi"/>
</dbReference>
<dbReference type="EMBL" id="LLZZ01000171">
    <property type="protein sequence ID" value="KTA96619.1"/>
    <property type="molecule type" value="Genomic_DNA"/>
</dbReference>
<evidence type="ECO:0000313" key="1">
    <source>
        <dbReference type="EMBL" id="KTA96619.1"/>
    </source>
</evidence>
<dbReference type="InterPro" id="IPR031779">
    <property type="entry name" value="Psy3"/>
</dbReference>
<dbReference type="VEuPathDB" id="FungiDB:CAGL0H04895g"/>
<proteinExistence type="predicted"/>
<dbReference type="GO" id="GO:0097196">
    <property type="term" value="C:Shu complex"/>
    <property type="evidence" value="ECO:0007669"/>
    <property type="project" value="EnsemblFungi"/>
</dbReference>
<evidence type="ECO:0000313" key="2">
    <source>
        <dbReference type="Proteomes" id="UP000054886"/>
    </source>
</evidence>
<dbReference type="GO" id="GO:0000730">
    <property type="term" value="P:DNA recombinase assembly"/>
    <property type="evidence" value="ECO:0007669"/>
    <property type="project" value="EnsemblFungi"/>
</dbReference>
<dbReference type="VEuPathDB" id="FungiDB:B1J91_H04895g"/>
<dbReference type="VEuPathDB" id="FungiDB:GW608_H04895"/>
<dbReference type="AlphaFoldDB" id="A0A0W0CWT5"/>
<sequence length="233" mass="26431">MEILKHCRIYPISSFCATTETYFKIPDDLVNQHLALRTRKLGHIHVVEHSFRLSKVKKKLITTNLDENSGLILLIDVISCWKQFARSLVNNGQSIAYLSSASLCQFDGLLNFLGQLIDSPDEALKRCIFTDSYSCLQQPLTGIIIDNLSYYQTPVAMREFSALQKMLKSLRSTFGCWTMTTSYGLEYYNGVEGGTSTLYTSSGTSFTRLPVSYIKDTDLVLMRDTEDTYHLVK</sequence>
<dbReference type="VEuPathDB" id="FungiDB:GVI51_H04741"/>
<dbReference type="Pfam" id="PF16836">
    <property type="entry name" value="PSY3"/>
    <property type="match status" value="1"/>
</dbReference>
<dbReference type="GO" id="GO:0005634">
    <property type="term" value="C:nucleus"/>
    <property type="evidence" value="ECO:0007669"/>
    <property type="project" value="EnsemblFungi"/>
</dbReference>
<organism evidence="1 2">
    <name type="scientific">Candida glabrata</name>
    <name type="common">Yeast</name>
    <name type="synonym">Torulopsis glabrata</name>
    <dbReference type="NCBI Taxonomy" id="5478"/>
    <lineage>
        <taxon>Eukaryota</taxon>
        <taxon>Fungi</taxon>
        <taxon>Dikarya</taxon>
        <taxon>Ascomycota</taxon>
        <taxon>Saccharomycotina</taxon>
        <taxon>Saccharomycetes</taxon>
        <taxon>Saccharomycetales</taxon>
        <taxon>Saccharomycetaceae</taxon>
        <taxon>Nakaseomyces</taxon>
    </lineage>
</organism>
<dbReference type="GO" id="GO:0070987">
    <property type="term" value="P:error-free translesion synthesis"/>
    <property type="evidence" value="ECO:0007669"/>
    <property type="project" value="EnsemblFungi"/>
</dbReference>
<reference evidence="1 2" key="1">
    <citation type="submission" date="2015-10" db="EMBL/GenBank/DDBJ databases">
        <title>Draft genomes sequences of Candida glabrata isolates 1A, 1B, 2A, 2B, 3A and 3B.</title>
        <authorList>
            <person name="Haavelsrud O.E."/>
            <person name="Gaustad P."/>
        </authorList>
    </citation>
    <scope>NUCLEOTIDE SEQUENCE [LARGE SCALE GENOMIC DNA]</scope>
    <source>
        <strain evidence="1">910700640</strain>
    </source>
</reference>
<dbReference type="CDD" id="cd19480">
    <property type="entry name" value="Psy3"/>
    <property type="match status" value="1"/>
</dbReference>
<name>A0A0W0CWT5_CANGB</name>
<dbReference type="Proteomes" id="UP000054886">
    <property type="component" value="Unassembled WGS sequence"/>
</dbReference>
<dbReference type="GO" id="GO:0003697">
    <property type="term" value="F:single-stranded DNA binding"/>
    <property type="evidence" value="ECO:0007669"/>
    <property type="project" value="EnsemblFungi"/>
</dbReference>
<comment type="caution">
    <text evidence="1">The sequence shown here is derived from an EMBL/GenBank/DDBJ whole genome shotgun (WGS) entry which is preliminary data.</text>
</comment>
<dbReference type="VEuPathDB" id="FungiDB:GWK60_H04807"/>
<dbReference type="InterPro" id="IPR027417">
    <property type="entry name" value="P-loop_NTPase"/>
</dbReference>
<dbReference type="Gene3D" id="3.40.50.300">
    <property type="entry name" value="P-loop containing nucleotide triphosphate hydrolases"/>
    <property type="match status" value="1"/>
</dbReference>
<gene>
    <name evidence="1" type="ORF">AO440_002101</name>
</gene>
<protein>
    <submittedName>
        <fullName evidence="1">Platinum sensitivity protein 3</fullName>
    </submittedName>
</protein>
<accession>A0A0W0CWT5</accession>